<keyword evidence="2" id="KW-0012">Acyltransferase</keyword>
<evidence type="ECO:0000313" key="4">
    <source>
        <dbReference type="EMBL" id="OGY92565.1"/>
    </source>
</evidence>
<dbReference type="GO" id="GO:0005886">
    <property type="term" value="C:plasma membrane"/>
    <property type="evidence" value="ECO:0007669"/>
    <property type="project" value="TreeGrafter"/>
</dbReference>
<dbReference type="Proteomes" id="UP000178109">
    <property type="component" value="Unassembled WGS sequence"/>
</dbReference>
<dbReference type="PANTHER" id="PTHR10434">
    <property type="entry name" value="1-ACYL-SN-GLYCEROL-3-PHOSPHATE ACYLTRANSFERASE"/>
    <property type="match status" value="1"/>
</dbReference>
<dbReference type="SUPFAM" id="SSF69593">
    <property type="entry name" value="Glycerol-3-phosphate (1)-acyltransferase"/>
    <property type="match status" value="1"/>
</dbReference>
<organism evidence="4 5">
    <name type="scientific">Candidatus Komeilibacteria bacterium RIFCSPLOWO2_02_FULL_48_11</name>
    <dbReference type="NCBI Taxonomy" id="1798553"/>
    <lineage>
        <taxon>Bacteria</taxon>
        <taxon>Candidatus Komeiliibacteriota</taxon>
    </lineage>
</organism>
<gene>
    <name evidence="4" type="ORF">A3H70_00705</name>
</gene>
<dbReference type="InterPro" id="IPR002123">
    <property type="entry name" value="Plipid/glycerol_acylTrfase"/>
</dbReference>
<dbReference type="GO" id="GO:0006654">
    <property type="term" value="P:phosphatidic acid biosynthetic process"/>
    <property type="evidence" value="ECO:0007669"/>
    <property type="project" value="TreeGrafter"/>
</dbReference>
<dbReference type="SMART" id="SM00563">
    <property type="entry name" value="PlsC"/>
    <property type="match status" value="1"/>
</dbReference>
<sequence>MSFTLHPIARLTAPLVNKLFLKRVEGLDNIPKTGPYILAANHVSVPDEWLIGNIILQKGNKRLWFIGRDDFWSAKWWSKLTARVLGALLIDWRDPAAVLKRTLAILRAGGIVATFPEGVRNFDTRALVLGKTGTVRLALWARCPIIPVGYRGPNIVTTWDVFKNFFLARHTATIIFGEPIDFSDYYQTPITRRLLYELTDKMMVEIGKLCGRRPRLHEYL</sequence>
<dbReference type="Pfam" id="PF01553">
    <property type="entry name" value="Acyltransferase"/>
    <property type="match status" value="1"/>
</dbReference>
<dbReference type="STRING" id="1798553.A3H70_00705"/>
<evidence type="ECO:0000313" key="5">
    <source>
        <dbReference type="Proteomes" id="UP000178109"/>
    </source>
</evidence>
<dbReference type="AlphaFoldDB" id="A0A1G2BTT9"/>
<dbReference type="GO" id="GO:0003841">
    <property type="term" value="F:1-acylglycerol-3-phosphate O-acyltransferase activity"/>
    <property type="evidence" value="ECO:0007669"/>
    <property type="project" value="TreeGrafter"/>
</dbReference>
<dbReference type="EMBL" id="MHKO01000019">
    <property type="protein sequence ID" value="OGY92565.1"/>
    <property type="molecule type" value="Genomic_DNA"/>
</dbReference>
<feature type="domain" description="Phospholipid/glycerol acyltransferase" evidence="3">
    <location>
        <begin position="36"/>
        <end position="153"/>
    </location>
</feature>
<name>A0A1G2BTT9_9BACT</name>
<evidence type="ECO:0000256" key="1">
    <source>
        <dbReference type="ARBA" id="ARBA00022679"/>
    </source>
</evidence>
<dbReference type="PANTHER" id="PTHR10434:SF11">
    <property type="entry name" value="1-ACYL-SN-GLYCEROL-3-PHOSPHATE ACYLTRANSFERASE"/>
    <property type="match status" value="1"/>
</dbReference>
<protein>
    <recommendedName>
        <fullName evidence="3">Phospholipid/glycerol acyltransferase domain-containing protein</fullName>
    </recommendedName>
</protein>
<evidence type="ECO:0000259" key="3">
    <source>
        <dbReference type="SMART" id="SM00563"/>
    </source>
</evidence>
<keyword evidence="1" id="KW-0808">Transferase</keyword>
<evidence type="ECO:0000256" key="2">
    <source>
        <dbReference type="ARBA" id="ARBA00023315"/>
    </source>
</evidence>
<reference evidence="4 5" key="1">
    <citation type="journal article" date="2016" name="Nat. Commun.">
        <title>Thousands of microbial genomes shed light on interconnected biogeochemical processes in an aquifer system.</title>
        <authorList>
            <person name="Anantharaman K."/>
            <person name="Brown C.T."/>
            <person name="Hug L.A."/>
            <person name="Sharon I."/>
            <person name="Castelle C.J."/>
            <person name="Probst A.J."/>
            <person name="Thomas B.C."/>
            <person name="Singh A."/>
            <person name="Wilkins M.J."/>
            <person name="Karaoz U."/>
            <person name="Brodie E.L."/>
            <person name="Williams K.H."/>
            <person name="Hubbard S.S."/>
            <person name="Banfield J.F."/>
        </authorList>
    </citation>
    <scope>NUCLEOTIDE SEQUENCE [LARGE SCALE GENOMIC DNA]</scope>
</reference>
<comment type="caution">
    <text evidence="4">The sequence shown here is derived from an EMBL/GenBank/DDBJ whole genome shotgun (WGS) entry which is preliminary data.</text>
</comment>
<proteinExistence type="predicted"/>
<dbReference type="CDD" id="cd07989">
    <property type="entry name" value="LPLAT_AGPAT-like"/>
    <property type="match status" value="1"/>
</dbReference>
<accession>A0A1G2BTT9</accession>